<dbReference type="EMBL" id="JBFXLR010000024">
    <property type="protein sequence ID" value="KAL2849117.1"/>
    <property type="molecule type" value="Genomic_DNA"/>
</dbReference>
<reference evidence="1 2" key="1">
    <citation type="submission" date="2024-07" db="EMBL/GenBank/DDBJ databases">
        <title>Section-level genome sequencing and comparative genomics of Aspergillus sections Usti and Cavernicolus.</title>
        <authorList>
            <consortium name="Lawrence Berkeley National Laboratory"/>
            <person name="Nybo J.L."/>
            <person name="Vesth T.C."/>
            <person name="Theobald S."/>
            <person name="Frisvad J.C."/>
            <person name="Larsen T.O."/>
            <person name="Kjaerboelling I."/>
            <person name="Rothschild-Mancinelli K."/>
            <person name="Lyhne E.K."/>
            <person name="Kogle M.E."/>
            <person name="Barry K."/>
            <person name="Clum A."/>
            <person name="Na H."/>
            <person name="Ledsgaard L."/>
            <person name="Lin J."/>
            <person name="Lipzen A."/>
            <person name="Kuo A."/>
            <person name="Riley R."/>
            <person name="Mondo S."/>
            <person name="LaButti K."/>
            <person name="Haridas S."/>
            <person name="Pangalinan J."/>
            <person name="Salamov A.A."/>
            <person name="Simmons B.A."/>
            <person name="Magnuson J.K."/>
            <person name="Chen J."/>
            <person name="Drula E."/>
            <person name="Henrissat B."/>
            <person name="Wiebenga A."/>
            <person name="Lubbers R.J."/>
            <person name="Gomes A.C."/>
            <person name="Macurrencykelacurrency M.R."/>
            <person name="Stajich J."/>
            <person name="Grigoriev I.V."/>
            <person name="Mortensen U.H."/>
            <person name="De vries R.P."/>
            <person name="Baker S.E."/>
            <person name="Andersen M.R."/>
        </authorList>
    </citation>
    <scope>NUCLEOTIDE SEQUENCE [LARGE SCALE GENOMIC DNA]</scope>
    <source>
        <strain evidence="1 2">CBS 756.74</strain>
    </source>
</reference>
<dbReference type="GeneID" id="98165323"/>
<name>A0ABR4KCV8_9EURO</name>
<dbReference type="RefSeq" id="XP_070898652.1">
    <property type="nucleotide sequence ID" value="XM_071050159.1"/>
</dbReference>
<protein>
    <submittedName>
        <fullName evidence="1">Uncharacterized protein</fullName>
    </submittedName>
</protein>
<evidence type="ECO:0000313" key="1">
    <source>
        <dbReference type="EMBL" id="KAL2849117.1"/>
    </source>
</evidence>
<organism evidence="1 2">
    <name type="scientific">Aspergillus pseudodeflectus</name>
    <dbReference type="NCBI Taxonomy" id="176178"/>
    <lineage>
        <taxon>Eukaryota</taxon>
        <taxon>Fungi</taxon>
        <taxon>Dikarya</taxon>
        <taxon>Ascomycota</taxon>
        <taxon>Pezizomycotina</taxon>
        <taxon>Eurotiomycetes</taxon>
        <taxon>Eurotiomycetidae</taxon>
        <taxon>Eurotiales</taxon>
        <taxon>Aspergillaceae</taxon>
        <taxon>Aspergillus</taxon>
        <taxon>Aspergillus subgen. Nidulantes</taxon>
    </lineage>
</organism>
<gene>
    <name evidence="1" type="ORF">BJX68DRAFT_99413</name>
</gene>
<accession>A0ABR4KCV8</accession>
<dbReference type="Proteomes" id="UP001610444">
    <property type="component" value="Unassembled WGS sequence"/>
</dbReference>
<keyword evidence="2" id="KW-1185">Reference proteome</keyword>
<comment type="caution">
    <text evidence="1">The sequence shown here is derived from an EMBL/GenBank/DDBJ whole genome shotgun (WGS) entry which is preliminary data.</text>
</comment>
<evidence type="ECO:0000313" key="2">
    <source>
        <dbReference type="Proteomes" id="UP001610444"/>
    </source>
</evidence>
<proteinExistence type="predicted"/>
<sequence length="123" mass="14026">MRVKSVDGKKFHKVSCLVYSIACLFQGMGQRTEFRLVICAFPGCVPVSSKLPCLVKTCQETLGSVIVLASPIARLPFERQISPRCRNFSPLRGYCIIYPRLHRDCRVRGHLLKKQREGKKTWS</sequence>